<sequence>MRNGNSEHKILSKGPTTSPARCKRSKSKLAAQRQAKRLGGSRACRAARASAACVRLSYGLSAGAAWCGSCGRDSGQLHAEKKTWCAGRVPGRREKEEEETLATATRRSPPPPLRSRSAQVLPPVTRSAASPSIRVEPHRPSFFHYVWTPSPGSRRDHPFFVTVCRSSSQVKRMGSTGHRRGQPHQDVVSIQTRRPEPHCPAVLRLQSSVHHVKPSHQLPVIRAPPQVAHEEAEPLSSRARAAQTLRPRPKPDCLSVSPGFATDQYVLGAPSRHRRPDSVPTGAHVACVRKRRGGGKGKGKLAGDQK</sequence>
<gene>
    <name evidence="2" type="ORF">E5676_scaffold195G001060</name>
</gene>
<comment type="caution">
    <text evidence="2">The sequence shown here is derived from an EMBL/GenBank/DDBJ whole genome shotgun (WGS) entry which is preliminary data.</text>
</comment>
<proteinExistence type="predicted"/>
<feature type="region of interest" description="Disordered" evidence="1">
    <location>
        <begin position="171"/>
        <end position="190"/>
    </location>
</feature>
<feature type="compositionally biased region" description="Basic and acidic residues" evidence="1">
    <location>
        <begin position="1"/>
        <end position="10"/>
    </location>
</feature>
<evidence type="ECO:0000313" key="2">
    <source>
        <dbReference type="EMBL" id="TYK22662.1"/>
    </source>
</evidence>
<protein>
    <submittedName>
        <fullName evidence="2">Uncharacterized protein</fullName>
    </submittedName>
</protein>
<dbReference type="EMBL" id="SSTD01004937">
    <property type="protein sequence ID" value="TYK22662.1"/>
    <property type="molecule type" value="Genomic_DNA"/>
</dbReference>
<evidence type="ECO:0000313" key="3">
    <source>
        <dbReference type="Proteomes" id="UP000321947"/>
    </source>
</evidence>
<feature type="region of interest" description="Disordered" evidence="1">
    <location>
        <begin position="91"/>
        <end position="131"/>
    </location>
</feature>
<name>A0A5D3DGE0_CUCMM</name>
<dbReference type="Proteomes" id="UP000321947">
    <property type="component" value="Unassembled WGS sequence"/>
</dbReference>
<evidence type="ECO:0000256" key="1">
    <source>
        <dbReference type="SAM" id="MobiDB-lite"/>
    </source>
</evidence>
<dbReference type="AlphaFoldDB" id="A0A5D3DGE0"/>
<reference evidence="2 3" key="1">
    <citation type="submission" date="2019-08" db="EMBL/GenBank/DDBJ databases">
        <title>Draft genome sequences of two oriental melons (Cucumis melo L. var makuwa).</title>
        <authorList>
            <person name="Kwon S.-Y."/>
        </authorList>
    </citation>
    <scope>NUCLEOTIDE SEQUENCE [LARGE SCALE GENOMIC DNA]</scope>
    <source>
        <strain evidence="3">cv. Chang Bougi</strain>
        <tissue evidence="2">Leaf</tissue>
    </source>
</reference>
<feature type="region of interest" description="Disordered" evidence="1">
    <location>
        <begin position="1"/>
        <end position="41"/>
    </location>
</feature>
<feature type="compositionally biased region" description="Basic residues" evidence="1">
    <location>
        <begin position="287"/>
        <end position="299"/>
    </location>
</feature>
<organism evidence="2 3">
    <name type="scientific">Cucumis melo var. makuwa</name>
    <name type="common">Oriental melon</name>
    <dbReference type="NCBI Taxonomy" id="1194695"/>
    <lineage>
        <taxon>Eukaryota</taxon>
        <taxon>Viridiplantae</taxon>
        <taxon>Streptophyta</taxon>
        <taxon>Embryophyta</taxon>
        <taxon>Tracheophyta</taxon>
        <taxon>Spermatophyta</taxon>
        <taxon>Magnoliopsida</taxon>
        <taxon>eudicotyledons</taxon>
        <taxon>Gunneridae</taxon>
        <taxon>Pentapetalae</taxon>
        <taxon>rosids</taxon>
        <taxon>fabids</taxon>
        <taxon>Cucurbitales</taxon>
        <taxon>Cucurbitaceae</taxon>
        <taxon>Benincaseae</taxon>
        <taxon>Cucumis</taxon>
    </lineage>
</organism>
<accession>A0A5D3DGE0</accession>
<feature type="region of interest" description="Disordered" evidence="1">
    <location>
        <begin position="214"/>
        <end position="306"/>
    </location>
</feature>